<keyword evidence="10" id="KW-0653">Protein transport</keyword>
<evidence type="ECO:0000256" key="6">
    <source>
        <dbReference type="ARBA" id="ARBA00022692"/>
    </source>
</evidence>
<evidence type="ECO:0000256" key="2">
    <source>
        <dbReference type="ARBA" id="ARBA00005811"/>
    </source>
</evidence>
<dbReference type="InterPro" id="IPR003400">
    <property type="entry name" value="ExbD"/>
</dbReference>
<evidence type="ECO:0000256" key="7">
    <source>
        <dbReference type="ARBA" id="ARBA00022989"/>
    </source>
</evidence>
<reference evidence="13" key="1">
    <citation type="submission" date="2020-08" db="EMBL/GenBank/DDBJ databases">
        <authorList>
            <person name="Hu Y."/>
            <person name="Nguyen S.V."/>
            <person name="Li F."/>
            <person name="Fanning S."/>
        </authorList>
    </citation>
    <scope>NUCLEOTIDE SEQUENCE</scope>
    <source>
        <strain evidence="13">SYSU D8009</strain>
    </source>
</reference>
<dbReference type="AlphaFoldDB" id="A0A9X0UD22"/>
<feature type="transmembrane region" description="Helical" evidence="12">
    <location>
        <begin position="20"/>
        <end position="43"/>
    </location>
</feature>
<dbReference type="Proteomes" id="UP000600101">
    <property type="component" value="Unassembled WGS sequence"/>
</dbReference>
<keyword evidence="10" id="KW-0813">Transport</keyword>
<comment type="caution">
    <text evidence="13">The sequence shown here is derived from an EMBL/GenBank/DDBJ whole genome shotgun (WGS) entry which is preliminary data.</text>
</comment>
<gene>
    <name evidence="13" type="primary">tolR</name>
    <name evidence="13" type="ORF">H7965_07535</name>
</gene>
<evidence type="ECO:0000256" key="1">
    <source>
        <dbReference type="ARBA" id="ARBA00004162"/>
    </source>
</evidence>
<dbReference type="GO" id="GO:0015031">
    <property type="term" value="P:protein transport"/>
    <property type="evidence" value="ECO:0007669"/>
    <property type="project" value="UniProtKB-KW"/>
</dbReference>
<keyword evidence="14" id="KW-1185">Reference proteome</keyword>
<dbReference type="PANTHER" id="PTHR30558">
    <property type="entry name" value="EXBD MEMBRANE COMPONENT OF PMF-DRIVEN MACROMOLECULE IMPORT SYSTEM"/>
    <property type="match status" value="1"/>
</dbReference>
<evidence type="ECO:0000256" key="8">
    <source>
        <dbReference type="ARBA" id="ARBA00023136"/>
    </source>
</evidence>
<evidence type="ECO:0000256" key="5">
    <source>
        <dbReference type="ARBA" id="ARBA00022618"/>
    </source>
</evidence>
<comment type="similarity">
    <text evidence="2 10">Belongs to the ExbD/TolR family.</text>
</comment>
<dbReference type="GO" id="GO:0051301">
    <property type="term" value="P:cell division"/>
    <property type="evidence" value="ECO:0007669"/>
    <property type="project" value="UniProtKB-KW"/>
</dbReference>
<dbReference type="Pfam" id="PF02472">
    <property type="entry name" value="ExbD"/>
    <property type="match status" value="1"/>
</dbReference>
<feature type="region of interest" description="Disordered" evidence="11">
    <location>
        <begin position="142"/>
        <end position="178"/>
    </location>
</feature>
<keyword evidence="7 12" id="KW-1133">Transmembrane helix</keyword>
<comment type="subcellular location">
    <subcellularLocation>
        <location evidence="1">Cell membrane</location>
        <topology evidence="1">Single-pass membrane protein</topology>
    </subcellularLocation>
    <subcellularLocation>
        <location evidence="10">Cell membrane</location>
        <topology evidence="10">Single-pass type II membrane protein</topology>
    </subcellularLocation>
</comment>
<protein>
    <submittedName>
        <fullName evidence="13">Protein TolR</fullName>
    </submittedName>
</protein>
<evidence type="ECO:0000256" key="10">
    <source>
        <dbReference type="RuleBase" id="RU003879"/>
    </source>
</evidence>
<keyword evidence="9" id="KW-0131">Cell cycle</keyword>
<evidence type="ECO:0000256" key="11">
    <source>
        <dbReference type="SAM" id="MobiDB-lite"/>
    </source>
</evidence>
<accession>A0A9X0UD22</accession>
<proteinExistence type="inferred from homology"/>
<sequence>MAASLNNGKSRGRYRPLAEINVTPLVDVMLVLLIIFMVAAPLMTVGVPVDLPKTQASALNQDNEPITITVNPEGSIFLQETEVPLEGLVAQLQAIAANQPQGAPERRIFVRGDRAISYGRVMEVMGTISAGGFSRVALLAEQPGAPRAAGPQANQPQPAGSPAGRSQPPQQRGQAPRG</sequence>
<evidence type="ECO:0000256" key="12">
    <source>
        <dbReference type="SAM" id="Phobius"/>
    </source>
</evidence>
<keyword evidence="6 10" id="KW-0812">Transmembrane</keyword>
<dbReference type="Gene3D" id="3.30.420.270">
    <property type="match status" value="1"/>
</dbReference>
<evidence type="ECO:0000313" key="13">
    <source>
        <dbReference type="EMBL" id="MBC4015176.1"/>
    </source>
</evidence>
<keyword evidence="8 12" id="KW-0472">Membrane</keyword>
<keyword evidence="5" id="KW-0132">Cell division</keyword>
<dbReference type="PANTHER" id="PTHR30558:SF7">
    <property type="entry name" value="TOL-PAL SYSTEM PROTEIN TOLR"/>
    <property type="match status" value="1"/>
</dbReference>
<evidence type="ECO:0000256" key="3">
    <source>
        <dbReference type="ARBA" id="ARBA00022475"/>
    </source>
</evidence>
<name>A0A9X0UD22_9PROT</name>
<evidence type="ECO:0000313" key="14">
    <source>
        <dbReference type="Proteomes" id="UP000600101"/>
    </source>
</evidence>
<dbReference type="GO" id="GO:0005886">
    <property type="term" value="C:plasma membrane"/>
    <property type="evidence" value="ECO:0007669"/>
    <property type="project" value="UniProtKB-SubCell"/>
</dbReference>
<dbReference type="EMBL" id="JACOMF010000006">
    <property type="protein sequence ID" value="MBC4015176.1"/>
    <property type="molecule type" value="Genomic_DNA"/>
</dbReference>
<dbReference type="GO" id="GO:0022857">
    <property type="term" value="F:transmembrane transporter activity"/>
    <property type="evidence" value="ECO:0007669"/>
    <property type="project" value="InterPro"/>
</dbReference>
<organism evidence="13 14">
    <name type="scientific">Siccirubricoccus deserti</name>
    <dbReference type="NCBI Taxonomy" id="2013562"/>
    <lineage>
        <taxon>Bacteria</taxon>
        <taxon>Pseudomonadati</taxon>
        <taxon>Pseudomonadota</taxon>
        <taxon>Alphaproteobacteria</taxon>
        <taxon>Acetobacterales</taxon>
        <taxon>Roseomonadaceae</taxon>
        <taxon>Siccirubricoccus</taxon>
    </lineage>
</organism>
<keyword evidence="3" id="KW-1003">Cell membrane</keyword>
<keyword evidence="4" id="KW-0997">Cell inner membrane</keyword>
<dbReference type="NCBIfam" id="TIGR02801">
    <property type="entry name" value="tolR"/>
    <property type="match status" value="1"/>
</dbReference>
<evidence type="ECO:0000256" key="9">
    <source>
        <dbReference type="ARBA" id="ARBA00023306"/>
    </source>
</evidence>
<evidence type="ECO:0000256" key="4">
    <source>
        <dbReference type="ARBA" id="ARBA00022519"/>
    </source>
</evidence>
<dbReference type="InterPro" id="IPR014168">
    <property type="entry name" value="Tol-Pal_TolR"/>
</dbReference>
<dbReference type="RefSeq" id="WP_186769951.1">
    <property type="nucleotide sequence ID" value="NZ_JACOMF010000006.1"/>
</dbReference>